<dbReference type="Proteomes" id="UP000287394">
    <property type="component" value="Chromosome"/>
</dbReference>
<reference evidence="4 5" key="1">
    <citation type="journal article" date="2019" name="Int. J. Syst. Evol. Microbiol.">
        <title>Capsulimonas corticalis gen. nov., sp. nov., an aerobic capsulated bacterium, of a novel bacterial order, Capsulimonadales ord. nov., of the class Armatimonadia of the phylum Armatimonadetes.</title>
        <authorList>
            <person name="Li J."/>
            <person name="Kudo C."/>
            <person name="Tonouchi A."/>
        </authorList>
    </citation>
    <scope>NUCLEOTIDE SEQUENCE [LARGE SCALE GENOMIC DNA]</scope>
    <source>
        <strain evidence="4 5">AX-7</strain>
    </source>
</reference>
<name>A0A402CTF8_9BACT</name>
<dbReference type="InterPro" id="IPR054156">
    <property type="entry name" value="YxaF_TetR_C"/>
</dbReference>
<keyword evidence="1" id="KW-0805">Transcription regulation</keyword>
<proteinExistence type="predicted"/>
<sequence>MSRSDTRERFINTTARLLQERGYAATNMADIVAESGAPKGSLYFHFPGGKEELVAAAVVHSSEMIRQLMVDSFASAKTASEGFDALIDAYARSLAQTDYRAGCPVGTVAVEAPDLPIVRSAVAAVFQSWREALREALTRMGAQDGRADELATFILSIIEGGLAVAKGTQSLEPLESAKREVSRLLRYEGLDTQVEGNLL</sequence>
<dbReference type="SUPFAM" id="SSF48498">
    <property type="entry name" value="Tetracyclin repressor-like, C-terminal domain"/>
    <property type="match status" value="1"/>
</dbReference>
<dbReference type="InterPro" id="IPR001647">
    <property type="entry name" value="HTH_TetR"/>
</dbReference>
<keyword evidence="2" id="KW-0238">DNA-binding</keyword>
<dbReference type="Gene3D" id="1.10.357.10">
    <property type="entry name" value="Tetracycline Repressor, domain 2"/>
    <property type="match status" value="1"/>
</dbReference>
<dbReference type="Pfam" id="PF21993">
    <property type="entry name" value="TetR_C_13_2"/>
    <property type="match status" value="1"/>
</dbReference>
<dbReference type="FunCoup" id="A0A402CTF8">
    <property type="interactions" value="309"/>
</dbReference>
<dbReference type="KEGG" id="ccot:CCAX7_28050"/>
<dbReference type="EMBL" id="AP025739">
    <property type="protein sequence ID" value="BDI30754.1"/>
    <property type="molecule type" value="Genomic_DNA"/>
</dbReference>
<evidence type="ECO:0000256" key="1">
    <source>
        <dbReference type="ARBA" id="ARBA00023015"/>
    </source>
</evidence>
<evidence type="ECO:0000256" key="3">
    <source>
        <dbReference type="ARBA" id="ARBA00023163"/>
    </source>
</evidence>
<keyword evidence="5" id="KW-1185">Reference proteome</keyword>
<organism evidence="4 5">
    <name type="scientific">Capsulimonas corticalis</name>
    <dbReference type="NCBI Taxonomy" id="2219043"/>
    <lineage>
        <taxon>Bacteria</taxon>
        <taxon>Bacillati</taxon>
        <taxon>Armatimonadota</taxon>
        <taxon>Armatimonadia</taxon>
        <taxon>Capsulimonadales</taxon>
        <taxon>Capsulimonadaceae</taxon>
        <taxon>Capsulimonas</taxon>
    </lineage>
</organism>
<evidence type="ECO:0000313" key="4">
    <source>
        <dbReference type="EMBL" id="BDI30754.1"/>
    </source>
</evidence>
<dbReference type="PROSITE" id="PS50977">
    <property type="entry name" value="HTH_TETR_2"/>
    <property type="match status" value="1"/>
</dbReference>
<dbReference type="SUPFAM" id="SSF46689">
    <property type="entry name" value="Homeodomain-like"/>
    <property type="match status" value="1"/>
</dbReference>
<protein>
    <submittedName>
        <fullName evidence="4">TetR family transcriptional regulator</fullName>
    </submittedName>
</protein>
<dbReference type="PANTHER" id="PTHR47506:SF3">
    <property type="entry name" value="HTH-TYPE TRANSCRIPTIONAL REGULATOR LMRA"/>
    <property type="match status" value="1"/>
</dbReference>
<keyword evidence="3" id="KW-0804">Transcription</keyword>
<dbReference type="GO" id="GO:0003677">
    <property type="term" value="F:DNA binding"/>
    <property type="evidence" value="ECO:0007669"/>
    <property type="project" value="UniProtKB-UniRule"/>
</dbReference>
<dbReference type="InterPro" id="IPR036271">
    <property type="entry name" value="Tet_transcr_reg_TetR-rel_C_sf"/>
</dbReference>
<evidence type="ECO:0000313" key="5">
    <source>
        <dbReference type="Proteomes" id="UP000287394"/>
    </source>
</evidence>
<accession>A0A402CTF8</accession>
<dbReference type="PANTHER" id="PTHR47506">
    <property type="entry name" value="TRANSCRIPTIONAL REGULATORY PROTEIN"/>
    <property type="match status" value="1"/>
</dbReference>
<dbReference type="Pfam" id="PF00440">
    <property type="entry name" value="TetR_N"/>
    <property type="match status" value="1"/>
</dbReference>
<dbReference type="AlphaFoldDB" id="A0A402CTF8"/>
<gene>
    <name evidence="4" type="ORF">CCAX7_28050</name>
</gene>
<dbReference type="InterPro" id="IPR009057">
    <property type="entry name" value="Homeodomain-like_sf"/>
</dbReference>
<evidence type="ECO:0000256" key="2">
    <source>
        <dbReference type="ARBA" id="ARBA00023125"/>
    </source>
</evidence>